<dbReference type="OMA" id="TPWHEAF"/>
<dbReference type="GO" id="GO:0005737">
    <property type="term" value="C:cytoplasm"/>
    <property type="evidence" value="ECO:0007669"/>
    <property type="project" value="TreeGrafter"/>
</dbReference>
<evidence type="ECO:0000313" key="2">
    <source>
        <dbReference type="EMBL" id="KPV75080.1"/>
    </source>
</evidence>
<accession>A0A194S3J6</accession>
<feature type="domain" description="Rhodanese" evidence="1">
    <location>
        <begin position="46"/>
        <end position="146"/>
    </location>
</feature>
<dbReference type="STRING" id="578459.A0A194S3J6"/>
<dbReference type="SUPFAM" id="SSF52821">
    <property type="entry name" value="Rhodanese/Cell cycle control phosphatase"/>
    <property type="match status" value="1"/>
</dbReference>
<evidence type="ECO:0000313" key="3">
    <source>
        <dbReference type="Proteomes" id="UP000053890"/>
    </source>
</evidence>
<dbReference type="OrthoDB" id="8300214at2759"/>
<dbReference type="PANTHER" id="PTHR10828">
    <property type="entry name" value="M-PHASE INDUCER PHOSPHATASE DUAL SPECIFICITY PHOSPHATASE CDC25"/>
    <property type="match status" value="1"/>
</dbReference>
<sequence length="151" mass="16301">MTTPVASPEAPWHAAFPAPRATLANGTLAALSVDELHQALTGSETTKATTLVVDVRRTDFETGFVRGAINLPAHSFYPTLPSLVPILSRYRTVVFHCQSSNGRGPRCAGWYQDALDEAGISRDTSKATVLTGGIKAWLERYGDDDKLTTKL</sequence>
<dbReference type="GeneID" id="28973243"/>
<dbReference type="InterPro" id="IPR036873">
    <property type="entry name" value="Rhodanese-like_dom_sf"/>
</dbReference>
<dbReference type="GO" id="GO:0005634">
    <property type="term" value="C:nucleus"/>
    <property type="evidence" value="ECO:0007669"/>
    <property type="project" value="TreeGrafter"/>
</dbReference>
<dbReference type="PANTHER" id="PTHR10828:SF50">
    <property type="entry name" value="REDUCTASE (ARC2), PUTATIVE (AFU_ORTHOLOGUE AFUA_6G13400)-RELATED"/>
    <property type="match status" value="1"/>
</dbReference>
<protein>
    <recommendedName>
        <fullName evidence="1">Rhodanese domain-containing protein</fullName>
    </recommendedName>
</protein>
<organism evidence="2 3">
    <name type="scientific">Rhodotorula graminis (strain WP1)</name>
    <dbReference type="NCBI Taxonomy" id="578459"/>
    <lineage>
        <taxon>Eukaryota</taxon>
        <taxon>Fungi</taxon>
        <taxon>Dikarya</taxon>
        <taxon>Basidiomycota</taxon>
        <taxon>Pucciniomycotina</taxon>
        <taxon>Microbotryomycetes</taxon>
        <taxon>Sporidiobolales</taxon>
        <taxon>Sporidiobolaceae</taxon>
        <taxon>Rhodotorula</taxon>
    </lineage>
</organism>
<dbReference type="Pfam" id="PF00581">
    <property type="entry name" value="Rhodanese"/>
    <property type="match status" value="1"/>
</dbReference>
<reference evidence="2 3" key="1">
    <citation type="journal article" date="2015" name="Front. Microbiol.">
        <title>Genome sequence of the plant growth promoting endophytic yeast Rhodotorula graminis WP1.</title>
        <authorList>
            <person name="Firrincieli A."/>
            <person name="Otillar R."/>
            <person name="Salamov A."/>
            <person name="Schmutz J."/>
            <person name="Khan Z."/>
            <person name="Redman R.S."/>
            <person name="Fleck N.D."/>
            <person name="Lindquist E."/>
            <person name="Grigoriev I.V."/>
            <person name="Doty S.L."/>
        </authorList>
    </citation>
    <scope>NUCLEOTIDE SEQUENCE [LARGE SCALE GENOMIC DNA]</scope>
    <source>
        <strain evidence="2 3">WP1</strain>
    </source>
</reference>
<dbReference type="Gene3D" id="3.40.250.10">
    <property type="entry name" value="Rhodanese-like domain"/>
    <property type="match status" value="1"/>
</dbReference>
<name>A0A194S3J6_RHOGW</name>
<dbReference type="PROSITE" id="PS50206">
    <property type="entry name" value="RHODANESE_3"/>
    <property type="match status" value="1"/>
</dbReference>
<evidence type="ECO:0000259" key="1">
    <source>
        <dbReference type="PROSITE" id="PS50206"/>
    </source>
</evidence>
<dbReference type="GO" id="GO:0004725">
    <property type="term" value="F:protein tyrosine phosphatase activity"/>
    <property type="evidence" value="ECO:0007669"/>
    <property type="project" value="TreeGrafter"/>
</dbReference>
<keyword evidence="3" id="KW-1185">Reference proteome</keyword>
<proteinExistence type="predicted"/>
<dbReference type="Proteomes" id="UP000053890">
    <property type="component" value="Unassembled WGS sequence"/>
</dbReference>
<gene>
    <name evidence="2" type="ORF">RHOBADRAFT_27572</name>
</gene>
<dbReference type="RefSeq" id="XP_018271129.1">
    <property type="nucleotide sequence ID" value="XM_018412794.1"/>
</dbReference>
<dbReference type="EMBL" id="KQ474079">
    <property type="protein sequence ID" value="KPV75080.1"/>
    <property type="molecule type" value="Genomic_DNA"/>
</dbReference>
<dbReference type="AlphaFoldDB" id="A0A194S3J6"/>
<dbReference type="SMART" id="SM00450">
    <property type="entry name" value="RHOD"/>
    <property type="match status" value="1"/>
</dbReference>
<dbReference type="InterPro" id="IPR001763">
    <property type="entry name" value="Rhodanese-like_dom"/>
</dbReference>